<gene>
    <name evidence="2" type="ORF">A8926_3663</name>
</gene>
<dbReference type="AlphaFoldDB" id="A0A2N3XYY2"/>
<organism evidence="2 3">
    <name type="scientific">Saccharopolyspora spinosa</name>
    <dbReference type="NCBI Taxonomy" id="60894"/>
    <lineage>
        <taxon>Bacteria</taxon>
        <taxon>Bacillati</taxon>
        <taxon>Actinomycetota</taxon>
        <taxon>Actinomycetes</taxon>
        <taxon>Pseudonocardiales</taxon>
        <taxon>Pseudonocardiaceae</taxon>
        <taxon>Saccharopolyspora</taxon>
    </lineage>
</organism>
<sequence length="43" mass="4599">MKDDIHVLRKAVRVVLGALAVAAAVVLALQVPAITRYVKAARM</sequence>
<reference evidence="2" key="1">
    <citation type="submission" date="2017-12" db="EMBL/GenBank/DDBJ databases">
        <title>Sequencing the genomes of 1000 Actinobacteria strains.</title>
        <authorList>
            <person name="Klenk H.-P."/>
        </authorList>
    </citation>
    <scope>NUCLEOTIDE SEQUENCE [LARGE SCALE GENOMIC DNA]</scope>
    <source>
        <strain evidence="2">DSM 44228</strain>
    </source>
</reference>
<protein>
    <submittedName>
        <fullName evidence="2">Uncharacterized protein</fullName>
    </submittedName>
</protein>
<proteinExistence type="predicted"/>
<dbReference type="RefSeq" id="WP_010696699.1">
    <property type="nucleotide sequence ID" value="NZ_CP061007.1"/>
</dbReference>
<dbReference type="STRING" id="994479.GCA_000194155_03556"/>
<keyword evidence="3" id="KW-1185">Reference proteome</keyword>
<dbReference type="Proteomes" id="UP000233786">
    <property type="component" value="Unassembled WGS sequence"/>
</dbReference>
<keyword evidence="1" id="KW-0812">Transmembrane</keyword>
<keyword evidence="1" id="KW-1133">Transmembrane helix</keyword>
<dbReference type="EMBL" id="PJNB01000001">
    <property type="protein sequence ID" value="PKW15884.1"/>
    <property type="molecule type" value="Genomic_DNA"/>
</dbReference>
<accession>A0A2N3XYY2</accession>
<name>A0A2N3XYY2_SACSN</name>
<keyword evidence="1" id="KW-0472">Membrane</keyword>
<evidence type="ECO:0000313" key="3">
    <source>
        <dbReference type="Proteomes" id="UP000233786"/>
    </source>
</evidence>
<feature type="transmembrane region" description="Helical" evidence="1">
    <location>
        <begin position="12"/>
        <end position="34"/>
    </location>
</feature>
<evidence type="ECO:0000313" key="2">
    <source>
        <dbReference type="EMBL" id="PKW15884.1"/>
    </source>
</evidence>
<comment type="caution">
    <text evidence="2">The sequence shown here is derived from an EMBL/GenBank/DDBJ whole genome shotgun (WGS) entry which is preliminary data.</text>
</comment>
<evidence type="ECO:0000256" key="1">
    <source>
        <dbReference type="SAM" id="Phobius"/>
    </source>
</evidence>